<dbReference type="OrthoDB" id="10033548at2759"/>
<sequence>MSNSAAPHSILSIDQITKVYYDELTQLARKNRRMSNSHLKKRTTLLFNKNLSTVNISGMFSQKVFVGGAPPGISDTEILNAFGKYGNFTIEKKKANEKSSFFYVIYESNQCVKGLLTTCVINSVGEFYTRIGTHIVQVIPWEINNSHYVPATNMTLLDNKKVVFIGGLHGKMTAKFIAEVFSYFGPIVMVTIDVDKYKYPIGSGRVAFSDSQGYFTAIMQEFIDIETPDFRKTVQVTPQLEDSLCYICKSEVGPFFCKDFTCYQYYCTLCWKLKHSGPGYVHHQPLIRDSKHKPKLGPILSKFSNLSLK</sequence>
<dbReference type="GO" id="GO:0008135">
    <property type="term" value="F:translation factor activity, RNA binding"/>
    <property type="evidence" value="ECO:0007669"/>
    <property type="project" value="TreeGrafter"/>
</dbReference>
<dbReference type="AlphaFoldDB" id="A0A7I8VUX4"/>
<evidence type="ECO:0000313" key="4">
    <source>
        <dbReference type="EMBL" id="CAD5119328.1"/>
    </source>
</evidence>
<gene>
    <name evidence="4" type="ORF">DGYR_LOCUS7584</name>
</gene>
<dbReference type="GO" id="GO:0043022">
    <property type="term" value="F:ribosome binding"/>
    <property type="evidence" value="ECO:0007669"/>
    <property type="project" value="TreeGrafter"/>
</dbReference>
<dbReference type="GO" id="GO:0000900">
    <property type="term" value="F:mRNA regulatory element binding translation repressor activity"/>
    <property type="evidence" value="ECO:0007669"/>
    <property type="project" value="TreeGrafter"/>
</dbReference>
<dbReference type="GO" id="GO:0005737">
    <property type="term" value="C:cytoplasm"/>
    <property type="evidence" value="ECO:0007669"/>
    <property type="project" value="TreeGrafter"/>
</dbReference>
<dbReference type="SMART" id="SM00360">
    <property type="entry name" value="RRM"/>
    <property type="match status" value="2"/>
</dbReference>
<dbReference type="PANTHER" id="PTHR12566">
    <property type="entry name" value="CYTOPLASMIC POLYADENYLATION ELEMENT BINDING PROTEIN CPEB"/>
    <property type="match status" value="1"/>
</dbReference>
<organism evidence="4 5">
    <name type="scientific">Dimorphilus gyrociliatus</name>
    <dbReference type="NCBI Taxonomy" id="2664684"/>
    <lineage>
        <taxon>Eukaryota</taxon>
        <taxon>Metazoa</taxon>
        <taxon>Spiralia</taxon>
        <taxon>Lophotrochozoa</taxon>
        <taxon>Annelida</taxon>
        <taxon>Polychaeta</taxon>
        <taxon>Polychaeta incertae sedis</taxon>
        <taxon>Dinophilidae</taxon>
        <taxon>Dimorphilus</taxon>
    </lineage>
</organism>
<dbReference type="Proteomes" id="UP000549394">
    <property type="component" value="Unassembled WGS sequence"/>
</dbReference>
<dbReference type="InterPro" id="IPR034819">
    <property type="entry name" value="CPEB"/>
</dbReference>
<dbReference type="GO" id="GO:0005634">
    <property type="term" value="C:nucleus"/>
    <property type="evidence" value="ECO:0007669"/>
    <property type="project" value="TreeGrafter"/>
</dbReference>
<evidence type="ECO:0000259" key="3">
    <source>
        <dbReference type="PROSITE" id="PS50102"/>
    </source>
</evidence>
<dbReference type="InterPro" id="IPR032296">
    <property type="entry name" value="CEBP_ZZ"/>
</dbReference>
<dbReference type="EMBL" id="CAJFCJ010000010">
    <property type="protein sequence ID" value="CAD5119328.1"/>
    <property type="molecule type" value="Genomic_DNA"/>
</dbReference>
<dbReference type="Pfam" id="PF16366">
    <property type="entry name" value="CEBP_ZZ"/>
    <property type="match status" value="1"/>
</dbReference>
<dbReference type="GO" id="GO:2000766">
    <property type="term" value="P:negative regulation of cytoplasmic translation"/>
    <property type="evidence" value="ECO:0007669"/>
    <property type="project" value="TreeGrafter"/>
</dbReference>
<comment type="caution">
    <text evidence="4">The sequence shown here is derived from an EMBL/GenBank/DDBJ whole genome shotgun (WGS) entry which is preliminary data.</text>
</comment>
<dbReference type="GO" id="GO:0045202">
    <property type="term" value="C:synapse"/>
    <property type="evidence" value="ECO:0007669"/>
    <property type="project" value="TreeGrafter"/>
</dbReference>
<proteinExistence type="predicted"/>
<dbReference type="PANTHER" id="PTHR12566:SF9">
    <property type="entry name" value="CYTOPLASMIC POLYADENYLATION ELEMENT-BINDING PROTEIN 1"/>
    <property type="match status" value="1"/>
</dbReference>
<keyword evidence="5" id="KW-1185">Reference proteome</keyword>
<name>A0A7I8VUX4_9ANNE</name>
<evidence type="ECO:0000256" key="1">
    <source>
        <dbReference type="ARBA" id="ARBA00022884"/>
    </source>
</evidence>
<dbReference type="InterPro" id="IPR038446">
    <property type="entry name" value="CEBP_ZZ_sf"/>
</dbReference>
<dbReference type="Gene3D" id="3.30.70.330">
    <property type="match status" value="2"/>
</dbReference>
<dbReference type="CDD" id="cd19757">
    <property type="entry name" value="Bbox1"/>
    <property type="match status" value="1"/>
</dbReference>
<dbReference type="PROSITE" id="PS50102">
    <property type="entry name" value="RRM"/>
    <property type="match status" value="1"/>
</dbReference>
<dbReference type="SUPFAM" id="SSF54928">
    <property type="entry name" value="RNA-binding domain, RBD"/>
    <property type="match status" value="1"/>
</dbReference>
<evidence type="ECO:0000313" key="5">
    <source>
        <dbReference type="Proteomes" id="UP000549394"/>
    </source>
</evidence>
<protein>
    <submittedName>
        <fullName evidence="4">DgyrCDS7952</fullName>
    </submittedName>
</protein>
<dbReference type="Gene3D" id="4.10.640.40">
    <property type="entry name" value="Cytoplasmic polyadenylation element-binding protein, ZZ domain"/>
    <property type="match status" value="1"/>
</dbReference>
<reference evidence="4 5" key="1">
    <citation type="submission" date="2020-08" db="EMBL/GenBank/DDBJ databases">
        <authorList>
            <person name="Hejnol A."/>
        </authorList>
    </citation>
    <scope>NUCLEOTIDE SEQUENCE [LARGE SCALE GENOMIC DNA]</scope>
</reference>
<evidence type="ECO:0000256" key="2">
    <source>
        <dbReference type="PROSITE-ProRule" id="PRU00176"/>
    </source>
</evidence>
<dbReference type="InterPro" id="IPR035979">
    <property type="entry name" value="RBD_domain_sf"/>
</dbReference>
<dbReference type="GO" id="GO:0043005">
    <property type="term" value="C:neuron projection"/>
    <property type="evidence" value="ECO:0007669"/>
    <property type="project" value="TreeGrafter"/>
</dbReference>
<dbReference type="InterPro" id="IPR012677">
    <property type="entry name" value="Nucleotide-bd_a/b_plait_sf"/>
</dbReference>
<feature type="domain" description="RRM" evidence="3">
    <location>
        <begin position="161"/>
        <end position="241"/>
    </location>
</feature>
<dbReference type="InterPro" id="IPR000504">
    <property type="entry name" value="RRM_dom"/>
</dbReference>
<keyword evidence="1 2" id="KW-0694">RNA-binding</keyword>
<accession>A0A7I8VUX4</accession>
<dbReference type="GO" id="GO:0003730">
    <property type="term" value="F:mRNA 3'-UTR binding"/>
    <property type="evidence" value="ECO:0007669"/>
    <property type="project" value="InterPro"/>
</dbReference>
<dbReference type="Pfam" id="PF16367">
    <property type="entry name" value="RRM_7"/>
    <property type="match status" value="1"/>
</dbReference>